<accession>A0A6L3ZJZ4</accession>
<dbReference type="CDD" id="cd00063">
    <property type="entry name" value="FN3"/>
    <property type="match status" value="3"/>
</dbReference>
<comment type="caution">
    <text evidence="3">The sequence shown here is derived from an EMBL/GenBank/DDBJ whole genome shotgun (WGS) entry which is preliminary data.</text>
</comment>
<evidence type="ECO:0000256" key="1">
    <source>
        <dbReference type="SAM" id="SignalP"/>
    </source>
</evidence>
<dbReference type="Proteomes" id="UP000484164">
    <property type="component" value="Unassembled WGS sequence"/>
</dbReference>
<name>A0A6L3ZJZ4_9FLAO</name>
<evidence type="ECO:0000259" key="2">
    <source>
        <dbReference type="PROSITE" id="PS50853"/>
    </source>
</evidence>
<keyword evidence="4" id="KW-1185">Reference proteome</keyword>
<evidence type="ECO:0000313" key="4">
    <source>
        <dbReference type="Proteomes" id="UP000484164"/>
    </source>
</evidence>
<dbReference type="InterPro" id="IPR003961">
    <property type="entry name" value="FN3_dom"/>
</dbReference>
<dbReference type="Pfam" id="PF13585">
    <property type="entry name" value="CHU_C"/>
    <property type="match status" value="1"/>
</dbReference>
<dbReference type="AlphaFoldDB" id="A0A6L3ZJZ4"/>
<dbReference type="EMBL" id="WBVQ01000001">
    <property type="protein sequence ID" value="KAB2817878.1"/>
    <property type="molecule type" value="Genomic_DNA"/>
</dbReference>
<dbReference type="RefSeq" id="WP_151692566.1">
    <property type="nucleotide sequence ID" value="NZ_BMGX01000002.1"/>
</dbReference>
<feature type="chain" id="PRO_5026650467" evidence="1">
    <location>
        <begin position="20"/>
        <end position="1114"/>
    </location>
</feature>
<proteinExistence type="predicted"/>
<dbReference type="NCBIfam" id="TIGR04131">
    <property type="entry name" value="Bac_Flav_CTERM"/>
    <property type="match status" value="1"/>
</dbReference>
<dbReference type="SUPFAM" id="SSF49265">
    <property type="entry name" value="Fibronectin type III"/>
    <property type="match status" value="2"/>
</dbReference>
<dbReference type="OrthoDB" id="631648at2"/>
<feature type="domain" description="Fibronectin type-III" evidence="2">
    <location>
        <begin position="722"/>
        <end position="820"/>
    </location>
</feature>
<gene>
    <name evidence="3" type="ORF">F8C82_05600</name>
</gene>
<dbReference type="Gene3D" id="2.60.40.10">
    <property type="entry name" value="Immunoglobulins"/>
    <property type="match status" value="2"/>
</dbReference>
<dbReference type="InterPro" id="IPR036116">
    <property type="entry name" value="FN3_sf"/>
</dbReference>
<organism evidence="3 4">
    <name type="scientific">Phaeocystidibacter marisrubri</name>
    <dbReference type="NCBI Taxonomy" id="1577780"/>
    <lineage>
        <taxon>Bacteria</taxon>
        <taxon>Pseudomonadati</taxon>
        <taxon>Bacteroidota</taxon>
        <taxon>Flavobacteriia</taxon>
        <taxon>Flavobacteriales</taxon>
        <taxon>Phaeocystidibacteraceae</taxon>
        <taxon>Phaeocystidibacter</taxon>
    </lineage>
</organism>
<dbReference type="PROSITE" id="PS50853">
    <property type="entry name" value="FN3"/>
    <property type="match status" value="1"/>
</dbReference>
<dbReference type="InterPro" id="IPR026341">
    <property type="entry name" value="T9SS_type_B"/>
</dbReference>
<reference evidence="3 4" key="1">
    <citation type="submission" date="2019-10" db="EMBL/GenBank/DDBJ databases">
        <title>Genome sequence of Phaeocystidibacter marisrubri JCM30614 (type strain).</title>
        <authorList>
            <person name="Bowman J.P."/>
        </authorList>
    </citation>
    <scope>NUCLEOTIDE SEQUENCE [LARGE SCALE GENOMIC DNA]</scope>
    <source>
        <strain evidence="3 4">JCM 30614</strain>
    </source>
</reference>
<protein>
    <submittedName>
        <fullName evidence="3">Gliding motility-associated C-terminal domain-containing protein</fullName>
    </submittedName>
</protein>
<evidence type="ECO:0000313" key="3">
    <source>
        <dbReference type="EMBL" id="KAB2817878.1"/>
    </source>
</evidence>
<feature type="signal peptide" evidence="1">
    <location>
        <begin position="1"/>
        <end position="19"/>
    </location>
</feature>
<sequence length="1114" mass="123719">MKRLLITLTILLGSFSLSASHLLGGEIWWECQPSGRYVFFLRIYRDCTGIPMPPPGNLNSNSPAGSMPLTLVTGYPHDVSPSGPNCTGSDNINCGNPQTGAIEEYLYRTPAVVLNGVPPASGWYFTWQQSARPSGMANIVSGDYFLRAFMFPYNNGSGNMNANPCYDNSPLFLQAPKVVTCTDYEFAFNNFAFDEELDSLYFDWAQPLYTSLNNTVNFTNGYSYNNPLPGIQSFAQDAGQVVINTNLTGKYATCMKVTAYKCNQKVAEVYRDIPVILLPCVTSPTNPSNVPPTLQVINDPLPMPQLDPVVVNGDTTFYEMTVYAGEYIHFRMQSVDSDFDANWTPQTIKFVGVGGNLGTPLGNPNNCIVNPPCATITPTAPQNSLTTTLTNNVDFSWQTDCDHLNSTTVACGKPKSSYLFYFKMEDNYCPAPSFKLISARINVISPDPVPPTMSQCLDYDPTTKSMSLGFTPPIPEDTAQNFDFYVVFRGDGNNFSPLDTIYNYSDVAYTDLNPDTAELYYFMRTYGGCEQESDPSDTLIAISPVMVPFPAIDPYVAKLSWNAPSADSSMVFTYEIWRQITGANDWQMLGQTNDRNYNDTINLCRESVDYQIRIAGSCGSFLASDTLADKINEDVLDINYVTVNNGQTVIDFKPTKYGDVVEYHVLIHDGTAWQVQEVIPVPITLPYTLATSDPTIASERYKVVSRDSCYNYSDTSEVFIHQTLFLDGLLDVCEGSIELKWNQYNNWPGGVDNYKVMADVTVGGTTNTGVLIGTNPGDDTTFIQENLLSGAEYCYYIVATDTSGLVTSTSNEYCIQSDVIIQSKLQYLARTTVQIDGSVEVWAFIDGRADVEEYQVQRAEDTLGPWQTVGVVPMPTAAPFHIKFVDFSANTDEARYIYRIRSANSCGGVDTVSNFGTNILLEVSSNENLTNQLTWNAYRDYGGIVDHYNVYRKADNSPNWVLVANDITETSYSDNIRQFGNGKGVFCYRVAAVEANNPLGYLDESGNPMTSYSNEVCVDLDARGFFPTAFTPNSSIPENRVWKPHTMFEDASEYDLSIVDRWGNRVFHTNTPDEGWDGSFKGDESPEGVYFFVLKYRSEGGKLKEERGSITLIR</sequence>
<dbReference type="InterPro" id="IPR013783">
    <property type="entry name" value="Ig-like_fold"/>
</dbReference>
<keyword evidence="1" id="KW-0732">Signal</keyword>